<dbReference type="Gene3D" id="1.10.260.40">
    <property type="entry name" value="lambda repressor-like DNA-binding domains"/>
    <property type="match status" value="1"/>
</dbReference>
<evidence type="ECO:0000313" key="1">
    <source>
        <dbReference type="EMBL" id="RJT29608.1"/>
    </source>
</evidence>
<comment type="caution">
    <text evidence="1">The sequence shown here is derived from an EMBL/GenBank/DDBJ whole genome shotgun (WGS) entry which is preliminary data.</text>
</comment>
<proteinExistence type="predicted"/>
<dbReference type="InterPro" id="IPR001387">
    <property type="entry name" value="Cro/C1-type_HTH"/>
</dbReference>
<sequence>MLGWSQGDLAEAAAVSRTTIVDFERSIRIPHRNNLVD</sequence>
<dbReference type="InterPro" id="IPR010982">
    <property type="entry name" value="Lambda_DNA-bd_dom_sf"/>
</dbReference>
<gene>
    <name evidence="1" type="ORF">D3242_28440</name>
</gene>
<dbReference type="SUPFAM" id="SSF47413">
    <property type="entry name" value="lambda repressor-like DNA-binding domains"/>
    <property type="match status" value="1"/>
</dbReference>
<dbReference type="EMBL" id="QZXA01000014">
    <property type="protein sequence ID" value="RJT29608.1"/>
    <property type="molecule type" value="Genomic_DNA"/>
</dbReference>
<keyword evidence="2" id="KW-1185">Reference proteome</keyword>
<name>A0A6M7TWL1_9HYPH</name>
<reference evidence="1 2" key="1">
    <citation type="submission" date="2018-09" db="EMBL/GenBank/DDBJ databases">
        <title>Mesorhizobium carmichaelinearum sp. nov. isolated from Carmichaelinea spp. root nodules in New Zealand.</title>
        <authorList>
            <person name="De Meyer S.E."/>
        </authorList>
    </citation>
    <scope>NUCLEOTIDE SEQUENCE [LARGE SCALE GENOMIC DNA]</scope>
    <source>
        <strain evidence="1 2">LMG 28313</strain>
    </source>
</reference>
<organism evidence="1 2">
    <name type="scientific">Mesorhizobium jarvisii</name>
    <dbReference type="NCBI Taxonomy" id="1777867"/>
    <lineage>
        <taxon>Bacteria</taxon>
        <taxon>Pseudomonadati</taxon>
        <taxon>Pseudomonadota</taxon>
        <taxon>Alphaproteobacteria</taxon>
        <taxon>Hyphomicrobiales</taxon>
        <taxon>Phyllobacteriaceae</taxon>
        <taxon>Mesorhizobium</taxon>
    </lineage>
</organism>
<dbReference type="AlphaFoldDB" id="A0A6M7TWL1"/>
<dbReference type="Proteomes" id="UP000275530">
    <property type="component" value="Unassembled WGS sequence"/>
</dbReference>
<evidence type="ECO:0000313" key="2">
    <source>
        <dbReference type="Proteomes" id="UP000275530"/>
    </source>
</evidence>
<protein>
    <submittedName>
        <fullName evidence="1">XRE family transcriptional regulator</fullName>
    </submittedName>
</protein>
<accession>A0A6M7TWL1</accession>
<dbReference type="RefSeq" id="WP_081295989.1">
    <property type="nucleotide sequence ID" value="NZ_CP033508.1"/>
</dbReference>
<dbReference type="Pfam" id="PF01381">
    <property type="entry name" value="HTH_3"/>
    <property type="match status" value="1"/>
</dbReference>
<dbReference type="GO" id="GO:0003677">
    <property type="term" value="F:DNA binding"/>
    <property type="evidence" value="ECO:0007669"/>
    <property type="project" value="InterPro"/>
</dbReference>
<dbReference type="CDD" id="cd00093">
    <property type="entry name" value="HTH_XRE"/>
    <property type="match status" value="1"/>
</dbReference>